<dbReference type="EMBL" id="CACRXK020002800">
    <property type="protein sequence ID" value="CAB3996103.1"/>
    <property type="molecule type" value="Genomic_DNA"/>
</dbReference>
<dbReference type="OrthoDB" id="5979290at2759"/>
<keyword evidence="2" id="KW-1185">Reference proteome</keyword>
<evidence type="ECO:0000313" key="2">
    <source>
        <dbReference type="Proteomes" id="UP001152795"/>
    </source>
</evidence>
<accession>A0A7D9DYB0</accession>
<name>A0A7D9DYB0_PARCT</name>
<gene>
    <name evidence="1" type="ORF">PACLA_8A050240</name>
</gene>
<proteinExistence type="predicted"/>
<reference evidence="1" key="1">
    <citation type="submission" date="2020-04" db="EMBL/GenBank/DDBJ databases">
        <authorList>
            <person name="Alioto T."/>
            <person name="Alioto T."/>
            <person name="Gomez Garrido J."/>
        </authorList>
    </citation>
    <scope>NUCLEOTIDE SEQUENCE</scope>
    <source>
        <strain evidence="1">A484AB</strain>
    </source>
</reference>
<evidence type="ECO:0000313" key="1">
    <source>
        <dbReference type="EMBL" id="CAB3996103.1"/>
    </source>
</evidence>
<comment type="caution">
    <text evidence="1">The sequence shown here is derived from an EMBL/GenBank/DDBJ whole genome shotgun (WGS) entry which is preliminary data.</text>
</comment>
<sequence>MDPNGNPIKRHPSVPLEDVICLHEFMSSGADEPMPFYNALLLLRRTLFPFCHDPYPWVKRRQETTGEVLKSLMAIYLYRARLQELKSNTDDPADFFNHMYQPEKDVRTNEVVHHREDHNHLLKRLISRLREGYIPNFDLRCLREALCDPSTGLTYEALTGKNKQSVPDCERMILRGVVQFLKMRGYKNEARVLEIFRQWHLAADGRGICEEDRSRYFKEMKDWILDNWMPWHMADSDYSFLDVNR</sequence>
<protein>
    <submittedName>
        <fullName evidence="1">Uncharacterized protein</fullName>
    </submittedName>
</protein>
<organism evidence="1 2">
    <name type="scientific">Paramuricea clavata</name>
    <name type="common">Red gorgonian</name>
    <name type="synonym">Violescent sea-whip</name>
    <dbReference type="NCBI Taxonomy" id="317549"/>
    <lineage>
        <taxon>Eukaryota</taxon>
        <taxon>Metazoa</taxon>
        <taxon>Cnidaria</taxon>
        <taxon>Anthozoa</taxon>
        <taxon>Octocorallia</taxon>
        <taxon>Malacalcyonacea</taxon>
        <taxon>Plexauridae</taxon>
        <taxon>Paramuricea</taxon>
    </lineage>
</organism>
<dbReference type="Proteomes" id="UP001152795">
    <property type="component" value="Unassembled WGS sequence"/>
</dbReference>
<dbReference type="AlphaFoldDB" id="A0A7D9DYB0"/>